<feature type="binding site" evidence="9">
    <location>
        <position position="263"/>
    </location>
    <ligand>
        <name>substrate</name>
    </ligand>
</feature>
<dbReference type="PANTHER" id="PTHR43137:SF1">
    <property type="entry name" value="DIHYDROOROTASE"/>
    <property type="match status" value="1"/>
</dbReference>
<feature type="domain" description="Amidohydrolase-related" evidence="11">
    <location>
        <begin position="12"/>
        <end position="303"/>
    </location>
</feature>
<sequence length="347" mass="37225">MTDSITLCRPDDWHLHLRDGAMLAAVAPHSAGFGRAIIMPNLVPPVVTGAQAAAYRDRIMAALPPGAALQPQMTLYLTDTTDPADVVAAYRDGIIRAVKLYPAGATTNSASGVTDIDKVRPVLEAMAEAGITLCVHGEVTDPAVDIFDREAVFIDRVLDPIRRAVPGLRVVMEHITTADGVAYARSGGDDLAATITTHHLVINRNAILAGGIRPHYYCLPVAKRENHRLALRDAATSGEARFFLGTDSAPHPDSAKLQPCGCAGCFTAPNTMSILAHVFEQEGALDRLEAFASLNGAAFYGLPPAEDRIRLIRRDRPAEYPTSITAGDETVTVFDPGFPLYWHLETA</sequence>
<dbReference type="CDD" id="cd01294">
    <property type="entry name" value="DHOase"/>
    <property type="match status" value="1"/>
</dbReference>
<feature type="binding site" description="via carbamate group" evidence="9">
    <location>
        <position position="99"/>
    </location>
    <ligand>
        <name>Zn(2+)</name>
        <dbReference type="ChEBI" id="CHEBI:29105"/>
        <label>1</label>
    </ligand>
</feature>
<evidence type="ECO:0000259" key="11">
    <source>
        <dbReference type="Pfam" id="PF01979"/>
    </source>
</evidence>
<dbReference type="EC" id="3.5.2.3" evidence="4 9"/>
<feature type="binding site" evidence="9">
    <location>
        <position position="251"/>
    </location>
    <ligand>
        <name>substrate</name>
    </ligand>
</feature>
<dbReference type="InterPro" id="IPR032466">
    <property type="entry name" value="Metal_Hydrolase"/>
</dbReference>
<dbReference type="PIRSF" id="PIRSF001237">
    <property type="entry name" value="DHOdimr"/>
    <property type="match status" value="1"/>
</dbReference>
<accession>A0ABY7SMI6</accession>
<gene>
    <name evidence="9 12" type="primary">pyrC</name>
    <name evidence="12" type="ORF">JHX87_17515</name>
</gene>
<keyword evidence="6 9" id="KW-0378">Hydrolase</keyword>
<evidence type="ECO:0000313" key="12">
    <source>
        <dbReference type="EMBL" id="WCR07222.1"/>
    </source>
</evidence>
<dbReference type="Proteomes" id="UP001219349">
    <property type="component" value="Chromosome"/>
</dbReference>
<organism evidence="12 13">
    <name type="scientific">Paracoccus fistulariae</name>
    <dbReference type="NCBI Taxonomy" id="658446"/>
    <lineage>
        <taxon>Bacteria</taxon>
        <taxon>Pseudomonadati</taxon>
        <taxon>Pseudomonadota</taxon>
        <taxon>Alphaproteobacteria</taxon>
        <taxon>Rhodobacterales</taxon>
        <taxon>Paracoccaceae</taxon>
        <taxon>Paracoccus</taxon>
    </lineage>
</organism>
<evidence type="ECO:0000256" key="4">
    <source>
        <dbReference type="ARBA" id="ARBA00012860"/>
    </source>
</evidence>
<feature type="binding site" evidence="9">
    <location>
        <position position="16"/>
    </location>
    <ligand>
        <name>Zn(2+)</name>
        <dbReference type="ChEBI" id="CHEBI:29105"/>
        <label>1</label>
    </ligand>
</feature>
<evidence type="ECO:0000256" key="5">
    <source>
        <dbReference type="ARBA" id="ARBA00022723"/>
    </source>
</evidence>
<feature type="binding site" evidence="9">
    <location>
        <position position="136"/>
    </location>
    <ligand>
        <name>substrate</name>
    </ligand>
</feature>
<evidence type="ECO:0000256" key="10">
    <source>
        <dbReference type="RuleBase" id="RU003440"/>
    </source>
</evidence>
<evidence type="ECO:0000256" key="6">
    <source>
        <dbReference type="ARBA" id="ARBA00022801"/>
    </source>
</evidence>
<evidence type="ECO:0000256" key="9">
    <source>
        <dbReference type="HAMAP-Rule" id="MF_00219"/>
    </source>
</evidence>
<evidence type="ECO:0000256" key="1">
    <source>
        <dbReference type="ARBA" id="ARBA00002368"/>
    </source>
</evidence>
<keyword evidence="13" id="KW-1185">Reference proteome</keyword>
<comment type="cofactor">
    <cofactor evidence="9 10">
        <name>Zn(2+)</name>
        <dbReference type="ChEBI" id="CHEBI:29105"/>
    </cofactor>
    <text evidence="9 10">Binds 2 Zn(2+) ions per subunit.</text>
</comment>
<dbReference type="InterPro" id="IPR006680">
    <property type="entry name" value="Amidohydro-rel"/>
</dbReference>
<dbReference type="PANTHER" id="PTHR43137">
    <property type="entry name" value="DIHYDROOROTASE"/>
    <property type="match status" value="1"/>
</dbReference>
<feature type="binding site" evidence="9">
    <location>
        <position position="174"/>
    </location>
    <ligand>
        <name>Zn(2+)</name>
        <dbReference type="ChEBI" id="CHEBI:29105"/>
        <label>2</label>
    </ligand>
</feature>
<dbReference type="PROSITE" id="PS00482">
    <property type="entry name" value="DIHYDROOROTASE_1"/>
    <property type="match status" value="1"/>
</dbReference>
<keyword evidence="5 9" id="KW-0479">Metal-binding</keyword>
<dbReference type="NCBIfam" id="TIGR00856">
    <property type="entry name" value="pyrC_dimer"/>
    <property type="match status" value="1"/>
</dbReference>
<evidence type="ECO:0000256" key="7">
    <source>
        <dbReference type="ARBA" id="ARBA00022833"/>
    </source>
</evidence>
<comment type="function">
    <text evidence="1 9">Catalyzes the reversible cyclization of carbamoyl aspartate to dihydroorotate.</text>
</comment>
<feature type="binding site" description="via carbamate group" evidence="9">
    <location>
        <position position="99"/>
    </location>
    <ligand>
        <name>Zn(2+)</name>
        <dbReference type="ChEBI" id="CHEBI:29105"/>
        <label>2</label>
    </ligand>
</feature>
<evidence type="ECO:0000256" key="8">
    <source>
        <dbReference type="ARBA" id="ARBA00022975"/>
    </source>
</evidence>
<dbReference type="HAMAP" id="MF_00219">
    <property type="entry name" value="PyrC_classII"/>
    <property type="match status" value="1"/>
</dbReference>
<dbReference type="Gene3D" id="3.20.20.140">
    <property type="entry name" value="Metal-dependent hydrolases"/>
    <property type="match status" value="1"/>
</dbReference>
<feature type="binding site" evidence="9">
    <location>
        <position position="247"/>
    </location>
    <ligand>
        <name>Zn(2+)</name>
        <dbReference type="ChEBI" id="CHEBI:29105"/>
        <label>1</label>
    </ligand>
</feature>
<dbReference type="RefSeq" id="WP_271883508.1">
    <property type="nucleotide sequence ID" value="NZ_CP067136.1"/>
</dbReference>
<feature type="binding site" evidence="9">
    <location>
        <position position="14"/>
    </location>
    <ligand>
        <name>Zn(2+)</name>
        <dbReference type="ChEBI" id="CHEBI:29105"/>
        <label>1</label>
    </ligand>
</feature>
<dbReference type="SUPFAM" id="SSF51556">
    <property type="entry name" value="Metallo-dependent hydrolases"/>
    <property type="match status" value="1"/>
</dbReference>
<feature type="binding site" evidence="9">
    <location>
        <begin position="16"/>
        <end position="18"/>
    </location>
    <ligand>
        <name>substrate</name>
    </ligand>
</feature>
<comment type="subunit">
    <text evidence="9">Homodimer.</text>
</comment>
<reference evidence="12 13" key="1">
    <citation type="submission" date="2021-01" db="EMBL/GenBank/DDBJ databases">
        <title>Biogeographic distribution of Paracoccus.</title>
        <authorList>
            <person name="Hollensteiner J."/>
            <person name="Leineberger J."/>
            <person name="Brinkhoff T."/>
            <person name="Daniel R."/>
        </authorList>
    </citation>
    <scope>NUCLEOTIDE SEQUENCE [LARGE SCALE GENOMIC DNA]</scope>
    <source>
        <strain evidence="12 13">KCTC 22803</strain>
    </source>
</reference>
<comment type="catalytic activity">
    <reaction evidence="9 10">
        <text>(S)-dihydroorotate + H2O = N-carbamoyl-L-aspartate + H(+)</text>
        <dbReference type="Rhea" id="RHEA:24296"/>
        <dbReference type="ChEBI" id="CHEBI:15377"/>
        <dbReference type="ChEBI" id="CHEBI:15378"/>
        <dbReference type="ChEBI" id="CHEBI:30864"/>
        <dbReference type="ChEBI" id="CHEBI:32814"/>
        <dbReference type="EC" id="3.5.2.3"/>
    </reaction>
</comment>
<dbReference type="GO" id="GO:0004151">
    <property type="term" value="F:dihydroorotase activity"/>
    <property type="evidence" value="ECO:0007669"/>
    <property type="project" value="UniProtKB-EC"/>
</dbReference>
<keyword evidence="8 9" id="KW-0665">Pyrimidine biosynthesis</keyword>
<evidence type="ECO:0000256" key="2">
    <source>
        <dbReference type="ARBA" id="ARBA00004880"/>
    </source>
</evidence>
<feature type="binding site" evidence="9">
    <location>
        <position position="219"/>
    </location>
    <ligand>
        <name>substrate</name>
    </ligand>
</feature>
<feature type="modified residue" description="N6-carboxylysine" evidence="9">
    <location>
        <position position="99"/>
    </location>
</feature>
<dbReference type="Pfam" id="PF01979">
    <property type="entry name" value="Amidohydro_1"/>
    <property type="match status" value="1"/>
</dbReference>
<dbReference type="InterPro" id="IPR004721">
    <property type="entry name" value="DHOdimr"/>
</dbReference>
<evidence type="ECO:0000313" key="13">
    <source>
        <dbReference type="Proteomes" id="UP001219349"/>
    </source>
</evidence>
<proteinExistence type="inferred from homology"/>
<evidence type="ECO:0000256" key="3">
    <source>
        <dbReference type="ARBA" id="ARBA00005631"/>
    </source>
</evidence>
<dbReference type="EMBL" id="CP067136">
    <property type="protein sequence ID" value="WCR07222.1"/>
    <property type="molecule type" value="Genomic_DNA"/>
</dbReference>
<feature type="binding site" evidence="9">
    <location>
        <position position="41"/>
    </location>
    <ligand>
        <name>substrate</name>
    </ligand>
</feature>
<keyword evidence="7 9" id="KW-0862">Zinc</keyword>
<comment type="pathway">
    <text evidence="2 9 10">Pyrimidine metabolism; UMP biosynthesis via de novo pathway; (S)-dihydroorotate from bicarbonate: step 3/3.</text>
</comment>
<name>A0ABY7SMI6_9RHOB</name>
<feature type="binding site" evidence="9">
    <location>
        <position position="136"/>
    </location>
    <ligand>
        <name>Zn(2+)</name>
        <dbReference type="ChEBI" id="CHEBI:29105"/>
        <label>2</label>
    </ligand>
</feature>
<dbReference type="PROSITE" id="PS00483">
    <property type="entry name" value="DIHYDROOROTASE_2"/>
    <property type="match status" value="1"/>
</dbReference>
<dbReference type="InterPro" id="IPR002195">
    <property type="entry name" value="Dihydroorotase_CS"/>
</dbReference>
<feature type="active site" evidence="9">
    <location>
        <position position="247"/>
    </location>
</feature>
<comment type="similarity">
    <text evidence="3 9 10">Belongs to the metallo-dependent hydrolases superfamily. DHOase family. Class II DHOase subfamily.</text>
</comment>
<protein>
    <recommendedName>
        <fullName evidence="4 9">Dihydroorotase</fullName>
        <shortName evidence="9">DHOase</shortName>
        <ecNumber evidence="4 9">3.5.2.3</ecNumber>
    </recommendedName>
</protein>